<dbReference type="AlphaFoldDB" id="A0A8K0I057"/>
<dbReference type="PROSITE" id="PS51039">
    <property type="entry name" value="ZF_AN1"/>
    <property type="match status" value="1"/>
</dbReference>
<evidence type="ECO:0000259" key="8">
    <source>
        <dbReference type="PROSITE" id="PS51039"/>
    </source>
</evidence>
<evidence type="ECO:0000313" key="10">
    <source>
        <dbReference type="Proteomes" id="UP000797356"/>
    </source>
</evidence>
<name>A0A8K0I057_COCNU</name>
<dbReference type="InterPro" id="IPR035896">
    <property type="entry name" value="AN1-like_Znf"/>
</dbReference>
<dbReference type="InterPro" id="IPR050652">
    <property type="entry name" value="AN1_A20_ZnFinger"/>
</dbReference>
<proteinExistence type="predicted"/>
<evidence type="ECO:0000256" key="6">
    <source>
        <dbReference type="PROSITE-ProRule" id="PRU00449"/>
    </source>
</evidence>
<dbReference type="SMART" id="SM00259">
    <property type="entry name" value="ZnF_A20"/>
    <property type="match status" value="1"/>
</dbReference>
<dbReference type="EMBL" id="CM017873">
    <property type="protein sequence ID" value="KAG1331523.1"/>
    <property type="molecule type" value="Genomic_DNA"/>
</dbReference>
<accession>A0A8K0I057</accession>
<dbReference type="Pfam" id="PF01754">
    <property type="entry name" value="zf-A20"/>
    <property type="match status" value="1"/>
</dbReference>
<feature type="domain" description="A20-type" evidence="7">
    <location>
        <begin position="8"/>
        <end position="42"/>
    </location>
</feature>
<keyword evidence="10" id="KW-1185">Reference proteome</keyword>
<keyword evidence="4" id="KW-0862">Zinc</keyword>
<keyword evidence="3 6" id="KW-0863">Zinc-finger</keyword>
<dbReference type="Pfam" id="PF01428">
    <property type="entry name" value="zf-AN1"/>
    <property type="match status" value="1"/>
</dbReference>
<reference evidence="9" key="2">
    <citation type="submission" date="2019-07" db="EMBL/GenBank/DDBJ databases">
        <authorList>
            <person name="Yang Y."/>
            <person name="Bocs S."/>
            <person name="Baudouin L."/>
        </authorList>
    </citation>
    <scope>NUCLEOTIDE SEQUENCE</scope>
    <source>
        <tissue evidence="9">Spear leaf of Hainan Tall coconut</tissue>
    </source>
</reference>
<dbReference type="GO" id="GO:0008270">
    <property type="term" value="F:zinc ion binding"/>
    <property type="evidence" value="ECO:0007669"/>
    <property type="project" value="UniProtKB-KW"/>
</dbReference>
<evidence type="ECO:0000256" key="5">
    <source>
        <dbReference type="ARBA" id="ARBA00023016"/>
    </source>
</evidence>
<comment type="caution">
    <text evidence="9">The sequence shown here is derived from an EMBL/GenBank/DDBJ whole genome shotgun (WGS) entry which is preliminary data.</text>
</comment>
<dbReference type="PANTHER" id="PTHR10634:SF67">
    <property type="entry name" value="AN1-TYPE ZINC FINGER PROTEIN 3"/>
    <property type="match status" value="1"/>
</dbReference>
<dbReference type="SMART" id="SM00154">
    <property type="entry name" value="ZnF_AN1"/>
    <property type="match status" value="1"/>
</dbReference>
<dbReference type="PANTHER" id="PTHR10634">
    <property type="entry name" value="AN1-TYPE ZINC FINGER PROTEIN"/>
    <property type="match status" value="1"/>
</dbReference>
<dbReference type="GO" id="GO:0003677">
    <property type="term" value="F:DNA binding"/>
    <property type="evidence" value="ECO:0007669"/>
    <property type="project" value="InterPro"/>
</dbReference>
<dbReference type="FunFam" id="4.10.1110.10:FF:000001">
    <property type="entry name" value="Zinc finger AN1-type containing 6"/>
    <property type="match status" value="1"/>
</dbReference>
<dbReference type="Gene3D" id="1.20.5.4770">
    <property type="match status" value="1"/>
</dbReference>
<reference evidence="9" key="1">
    <citation type="journal article" date="2017" name="Gigascience">
        <title>The genome draft of coconut (Cocos nucifera).</title>
        <authorList>
            <person name="Xiao Y."/>
            <person name="Xu P."/>
            <person name="Fan H."/>
            <person name="Baudouin L."/>
            <person name="Xia W."/>
            <person name="Bocs S."/>
            <person name="Xu J."/>
            <person name="Li Q."/>
            <person name="Guo A."/>
            <person name="Zhou L."/>
            <person name="Li J."/>
            <person name="Wu Y."/>
            <person name="Ma Z."/>
            <person name="Armero A."/>
            <person name="Issali A.E."/>
            <person name="Liu N."/>
            <person name="Peng M."/>
            <person name="Yang Y."/>
        </authorList>
    </citation>
    <scope>NUCLEOTIDE SEQUENCE</scope>
    <source>
        <tissue evidence="9">Spear leaf of Hainan Tall coconut</tissue>
    </source>
</reference>
<evidence type="ECO:0000256" key="2">
    <source>
        <dbReference type="ARBA" id="ARBA00022723"/>
    </source>
</evidence>
<feature type="domain" description="AN1-type" evidence="8">
    <location>
        <begin position="97"/>
        <end position="143"/>
    </location>
</feature>
<keyword evidence="2" id="KW-0479">Metal-binding</keyword>
<organism evidence="9 10">
    <name type="scientific">Cocos nucifera</name>
    <name type="common">Coconut palm</name>
    <dbReference type="NCBI Taxonomy" id="13894"/>
    <lineage>
        <taxon>Eukaryota</taxon>
        <taxon>Viridiplantae</taxon>
        <taxon>Streptophyta</taxon>
        <taxon>Embryophyta</taxon>
        <taxon>Tracheophyta</taxon>
        <taxon>Spermatophyta</taxon>
        <taxon>Magnoliopsida</taxon>
        <taxon>Liliopsida</taxon>
        <taxon>Arecaceae</taxon>
        <taxon>Arecoideae</taxon>
        <taxon>Cocoseae</taxon>
        <taxon>Attaleinae</taxon>
        <taxon>Cocos</taxon>
    </lineage>
</organism>
<dbReference type="InterPro" id="IPR002653">
    <property type="entry name" value="Znf_A20"/>
</dbReference>
<gene>
    <name evidence="9" type="ORF">COCNU_02G014910</name>
</gene>
<dbReference type="Proteomes" id="UP000797356">
    <property type="component" value="Chromosome 2"/>
</dbReference>
<dbReference type="InterPro" id="IPR000058">
    <property type="entry name" value="Znf_AN1"/>
</dbReference>
<evidence type="ECO:0000313" key="9">
    <source>
        <dbReference type="EMBL" id="KAG1331523.1"/>
    </source>
</evidence>
<evidence type="ECO:0000256" key="4">
    <source>
        <dbReference type="ARBA" id="ARBA00022833"/>
    </source>
</evidence>
<evidence type="ECO:0000256" key="1">
    <source>
        <dbReference type="ARBA" id="ARBA00003732"/>
    </source>
</evidence>
<sequence length="162" mass="17840">MAEEQRWQEGHRLCANNCGFFGSPATLNLCSKCYRDFRLKEDQAASAKIAVGKSLSTTAIAAVPPRPAVMLAAADPVVGTLGGIALPAEEEKQLQEERRSNRCAACWKRVGLTGFRCRCGETFCGAHRYPERHRCSFDYKAVGREAIARANPVVMADKLHRI</sequence>
<evidence type="ECO:0000256" key="3">
    <source>
        <dbReference type="ARBA" id="ARBA00022771"/>
    </source>
</evidence>
<comment type="function">
    <text evidence="1">May be involved in environmental stress response.</text>
</comment>
<dbReference type="SUPFAM" id="SSF118310">
    <property type="entry name" value="AN1-like Zinc finger"/>
    <property type="match status" value="1"/>
</dbReference>
<dbReference type="SUPFAM" id="SSF57716">
    <property type="entry name" value="Glucocorticoid receptor-like (DNA-binding domain)"/>
    <property type="match status" value="1"/>
</dbReference>
<dbReference type="Gene3D" id="4.10.1110.10">
    <property type="entry name" value="AN1-like Zinc finger"/>
    <property type="match status" value="1"/>
</dbReference>
<keyword evidence="5" id="KW-0346">Stress response</keyword>
<evidence type="ECO:0000259" key="7">
    <source>
        <dbReference type="PROSITE" id="PS51036"/>
    </source>
</evidence>
<dbReference type="PROSITE" id="PS51036">
    <property type="entry name" value="ZF_A20"/>
    <property type="match status" value="1"/>
</dbReference>
<dbReference type="OrthoDB" id="428577at2759"/>
<protein>
    <submittedName>
        <fullName evidence="9">Zinc finger A20 and AN1 domain-containing stress-associated protein 4</fullName>
    </submittedName>
</protein>